<accession>A0A1I8MG71</accession>
<dbReference type="Proteomes" id="UP001652621">
    <property type="component" value="Unplaced"/>
</dbReference>
<evidence type="ECO:0000256" key="7">
    <source>
        <dbReference type="RuleBase" id="RU361218"/>
    </source>
</evidence>
<feature type="disulfide bond" evidence="6">
    <location>
        <begin position="156"/>
        <end position="173"/>
    </location>
</feature>
<name>A0A1I8MG71_MUSDO</name>
<dbReference type="VEuPathDB" id="VectorBase:MDOMA2_004685"/>
<dbReference type="SUPFAM" id="SSF48652">
    <property type="entry name" value="Tetraspanin"/>
    <property type="match status" value="1"/>
</dbReference>
<comment type="subcellular location">
    <subcellularLocation>
        <location evidence="1 7">Membrane</location>
        <topology evidence="1 7">Multi-pass membrane protein</topology>
    </subcellularLocation>
</comment>
<evidence type="ECO:0000256" key="1">
    <source>
        <dbReference type="ARBA" id="ARBA00004141"/>
    </source>
</evidence>
<dbReference type="InterPro" id="IPR008952">
    <property type="entry name" value="Tetraspanin_EC2_sf"/>
</dbReference>
<reference evidence="10" key="2">
    <citation type="submission" date="2025-04" db="UniProtKB">
        <authorList>
            <consortium name="RefSeq"/>
        </authorList>
    </citation>
    <scope>IDENTIFICATION</scope>
    <source>
        <strain evidence="10">Aabys</strain>
    </source>
</reference>
<dbReference type="EnsemblMetazoa" id="MDOA004554-RA">
    <property type="protein sequence ID" value="MDOA004554-PA"/>
    <property type="gene ID" value="MDOA004554"/>
</dbReference>
<dbReference type="PIRSF" id="PIRSF002419">
    <property type="entry name" value="Tetraspanin"/>
    <property type="match status" value="1"/>
</dbReference>
<dbReference type="STRING" id="7370.A0A1I8MG71"/>
<keyword evidence="4 7" id="KW-1133">Transmembrane helix</keyword>
<dbReference type="eggNOG" id="KOG3882">
    <property type="taxonomic scope" value="Eukaryota"/>
</dbReference>
<feature type="transmembrane region" description="Helical" evidence="7">
    <location>
        <begin position="206"/>
        <end position="228"/>
    </location>
</feature>
<proteinExistence type="inferred from homology"/>
<protein>
    <recommendedName>
        <fullName evidence="7">Tetraspanin</fullName>
    </recommendedName>
</protein>
<dbReference type="PRINTS" id="PR00259">
    <property type="entry name" value="TMFOUR"/>
</dbReference>
<dbReference type="Pfam" id="PF00335">
    <property type="entry name" value="Tetraspanin"/>
    <property type="match status" value="1"/>
</dbReference>
<gene>
    <name evidence="8" type="primary">101891391</name>
    <name evidence="10" type="synonym">LOC101891391</name>
</gene>
<evidence type="ECO:0000256" key="3">
    <source>
        <dbReference type="ARBA" id="ARBA00022692"/>
    </source>
</evidence>
<dbReference type="PANTHER" id="PTHR19282:SF544">
    <property type="entry name" value="TETRASPANIN"/>
    <property type="match status" value="1"/>
</dbReference>
<evidence type="ECO:0000256" key="6">
    <source>
        <dbReference type="PIRSR" id="PIRSR002419-1"/>
    </source>
</evidence>
<organism evidence="8">
    <name type="scientific">Musca domestica</name>
    <name type="common">House fly</name>
    <dbReference type="NCBI Taxonomy" id="7370"/>
    <lineage>
        <taxon>Eukaryota</taxon>
        <taxon>Metazoa</taxon>
        <taxon>Ecdysozoa</taxon>
        <taxon>Arthropoda</taxon>
        <taxon>Hexapoda</taxon>
        <taxon>Insecta</taxon>
        <taxon>Pterygota</taxon>
        <taxon>Neoptera</taxon>
        <taxon>Endopterygota</taxon>
        <taxon>Diptera</taxon>
        <taxon>Brachycera</taxon>
        <taxon>Muscomorpha</taxon>
        <taxon>Muscoidea</taxon>
        <taxon>Muscidae</taxon>
        <taxon>Musca</taxon>
    </lineage>
</organism>
<evidence type="ECO:0000256" key="5">
    <source>
        <dbReference type="ARBA" id="ARBA00023136"/>
    </source>
</evidence>
<comment type="similarity">
    <text evidence="2 7">Belongs to the tetraspanin (TM4SF) family.</text>
</comment>
<evidence type="ECO:0000313" key="8">
    <source>
        <dbReference type="EnsemblMetazoa" id="MDOA004554-PA"/>
    </source>
</evidence>
<keyword evidence="5 7" id="KW-0472">Membrane</keyword>
<evidence type="ECO:0000313" key="10">
    <source>
        <dbReference type="RefSeq" id="XP_005178051.1"/>
    </source>
</evidence>
<dbReference type="InterPro" id="IPR000301">
    <property type="entry name" value="Tetraspanin_animals"/>
</dbReference>
<dbReference type="Gene3D" id="1.10.1450.10">
    <property type="entry name" value="Tetraspanin"/>
    <property type="match status" value="1"/>
</dbReference>
<feature type="transmembrane region" description="Helical" evidence="7">
    <location>
        <begin position="93"/>
        <end position="114"/>
    </location>
</feature>
<evidence type="ECO:0000256" key="4">
    <source>
        <dbReference type="ARBA" id="ARBA00022989"/>
    </source>
</evidence>
<dbReference type="VEuPathDB" id="VectorBase:MDOA004554"/>
<dbReference type="OrthoDB" id="9972904at2759"/>
<dbReference type="AlphaFoldDB" id="A0A1I8MG71"/>
<dbReference type="InterPro" id="IPR018499">
    <property type="entry name" value="Tetraspanin/Peripherin"/>
</dbReference>
<feature type="transmembrane region" description="Helical" evidence="7">
    <location>
        <begin position="20"/>
        <end position="45"/>
    </location>
</feature>
<keyword evidence="3 7" id="KW-0812">Transmembrane</keyword>
<dbReference type="GeneID" id="101891391"/>
<sequence>MPIKTYTREGDGRFISYPCVRALLLLFNVAFWLSGLSLIWIGVWLQTDYEKYVKINPSYSDIAPLILIIIGAIIVFVSSLACSCIVKIDSAMLVFYGGFLIMALFSLISLSIYVHTYKGELLDGVSDAISKEIKTYNDERNTTASMDLIQKNLHCCGNDSFLDWPQPSVPNSCYKRHRLEATRVDASRLYEVGCFYKLRSSINDKFTTIGVSTSVIALFPFFGSLLSFGLSMMHQKGGYEIII</sequence>
<feature type="transmembrane region" description="Helical" evidence="7">
    <location>
        <begin position="65"/>
        <end position="86"/>
    </location>
</feature>
<dbReference type="GO" id="GO:0005886">
    <property type="term" value="C:plasma membrane"/>
    <property type="evidence" value="ECO:0007669"/>
    <property type="project" value="TreeGrafter"/>
</dbReference>
<reference evidence="8" key="1">
    <citation type="submission" date="2020-05" db="UniProtKB">
        <authorList>
            <consortium name="EnsemblMetazoa"/>
        </authorList>
    </citation>
    <scope>IDENTIFICATION</scope>
    <source>
        <strain evidence="8">Aabys</strain>
    </source>
</reference>
<dbReference type="KEGG" id="mde:101891391"/>
<keyword evidence="9" id="KW-1185">Reference proteome</keyword>
<keyword evidence="6" id="KW-1015">Disulfide bond</keyword>
<dbReference type="CDD" id="cd03127">
    <property type="entry name" value="tetraspanin_LEL"/>
    <property type="match status" value="1"/>
</dbReference>
<dbReference type="PANTHER" id="PTHR19282">
    <property type="entry name" value="TETRASPANIN"/>
    <property type="match status" value="1"/>
</dbReference>
<dbReference type="RefSeq" id="XP_005178051.1">
    <property type="nucleotide sequence ID" value="XM_005177994.3"/>
</dbReference>
<evidence type="ECO:0000256" key="2">
    <source>
        <dbReference type="ARBA" id="ARBA00006840"/>
    </source>
</evidence>
<evidence type="ECO:0000313" key="9">
    <source>
        <dbReference type="Proteomes" id="UP001652621"/>
    </source>
</evidence>